<reference evidence="1 2" key="1">
    <citation type="submission" date="2018-12" db="EMBL/GenBank/DDBJ databases">
        <authorList>
            <consortium name="Pathogen Informatics"/>
        </authorList>
    </citation>
    <scope>NUCLEOTIDE SEQUENCE [LARGE SCALE GENOMIC DNA]</scope>
    <source>
        <strain evidence="1 2">NCTC13193</strain>
    </source>
</reference>
<proteinExistence type="predicted"/>
<gene>
    <name evidence="1" type="ORF">NCTC13193_03573</name>
</gene>
<accession>A0A448SWT0</accession>
<dbReference type="Proteomes" id="UP000270487">
    <property type="component" value="Chromosome"/>
</dbReference>
<organism evidence="1 2">
    <name type="scientific">Serratia fonticola</name>
    <dbReference type="NCBI Taxonomy" id="47917"/>
    <lineage>
        <taxon>Bacteria</taxon>
        <taxon>Pseudomonadati</taxon>
        <taxon>Pseudomonadota</taxon>
        <taxon>Gammaproteobacteria</taxon>
        <taxon>Enterobacterales</taxon>
        <taxon>Yersiniaceae</taxon>
        <taxon>Serratia</taxon>
    </lineage>
</organism>
<name>A0A448SWT0_SERFO</name>
<dbReference type="EMBL" id="LR134492">
    <property type="protein sequence ID" value="VEI72118.1"/>
    <property type="molecule type" value="Genomic_DNA"/>
</dbReference>
<sequence length="221" mass="25345">MSAELNILLMPDVVSKDVTSYGFESLSKVSNQFVANANVTGSFMVNVSHKSTLSTKLFIADENSFLPGEDSKKSAIFDTDQNEINLNKFLEISKQRHINKSKREEARKNFIAVRDCYGVIDNIFNGDDDREYFEARIYQNLTNEFIEIINAPVDAFKKSDVELLSVGGVFYWKAGYRSTDKGTRVKINDFNLRRIIREKSVIRQKRVENIVNDLFSIFQNV</sequence>
<evidence type="ECO:0000313" key="2">
    <source>
        <dbReference type="Proteomes" id="UP000270487"/>
    </source>
</evidence>
<protein>
    <submittedName>
        <fullName evidence="1">Uncharacterized protein</fullName>
    </submittedName>
</protein>
<evidence type="ECO:0000313" key="1">
    <source>
        <dbReference type="EMBL" id="VEI72118.1"/>
    </source>
</evidence>
<dbReference type="AlphaFoldDB" id="A0A448SWT0"/>